<feature type="transmembrane region" description="Helical" evidence="1">
    <location>
        <begin position="171"/>
        <end position="193"/>
    </location>
</feature>
<keyword evidence="1" id="KW-1133">Transmembrane helix</keyword>
<dbReference type="EMBL" id="BSTI01000030">
    <property type="protein sequence ID" value="GLY71059.1"/>
    <property type="molecule type" value="Genomic_DNA"/>
</dbReference>
<gene>
    <name evidence="3" type="ORF">Atai01_76780</name>
</gene>
<organism evidence="3 4">
    <name type="scientific">Amycolatopsis taiwanensis</name>
    <dbReference type="NCBI Taxonomy" id="342230"/>
    <lineage>
        <taxon>Bacteria</taxon>
        <taxon>Bacillati</taxon>
        <taxon>Actinomycetota</taxon>
        <taxon>Actinomycetes</taxon>
        <taxon>Pseudonocardiales</taxon>
        <taxon>Pseudonocardiaceae</taxon>
        <taxon>Amycolatopsis</taxon>
    </lineage>
</organism>
<feature type="transmembrane region" description="Helical" evidence="1">
    <location>
        <begin position="48"/>
        <end position="67"/>
    </location>
</feature>
<proteinExistence type="predicted"/>
<reference evidence="3" key="1">
    <citation type="submission" date="2023-03" db="EMBL/GenBank/DDBJ databases">
        <title>Amycolatopsis taiwanensis NBRC 103393.</title>
        <authorList>
            <person name="Ichikawa N."/>
            <person name="Sato H."/>
            <person name="Tonouchi N."/>
        </authorList>
    </citation>
    <scope>NUCLEOTIDE SEQUENCE</scope>
    <source>
        <strain evidence="3">NBRC 103393</strain>
    </source>
</reference>
<protein>
    <recommendedName>
        <fullName evidence="2">Putative sensor domain-containing protein</fullName>
    </recommendedName>
</protein>
<dbReference type="AlphaFoldDB" id="A0A9W6R810"/>
<sequence length="229" mass="24386">MTYVERDGRRPRPPVGGSLLYLLMNLPLGIVAFVSLVALTAVGLSTSIIWVGVPVLALLLLGLRGAALAERARVHSLLGTYVATPYRPLPDGSQKARWAARLKDTATWRDFVYFLVLFPLGIGEFVVIVTSWALGLGFAALPIYFRYLPGGIYAFPANEVPWITVDSTVSALPLAALGVLLLGLAIILTRALAGFHARFARSLLGPGSRARRIAEDAAPALVTDGPVAG</sequence>
<accession>A0A9W6R810</accession>
<keyword evidence="4" id="KW-1185">Reference proteome</keyword>
<dbReference type="RefSeq" id="WP_285490594.1">
    <property type="nucleotide sequence ID" value="NZ_BSTI01000030.1"/>
</dbReference>
<dbReference type="Proteomes" id="UP001165136">
    <property type="component" value="Unassembled WGS sequence"/>
</dbReference>
<name>A0A9W6R810_9PSEU</name>
<keyword evidence="1" id="KW-0472">Membrane</keyword>
<evidence type="ECO:0000256" key="1">
    <source>
        <dbReference type="SAM" id="Phobius"/>
    </source>
</evidence>
<evidence type="ECO:0000313" key="3">
    <source>
        <dbReference type="EMBL" id="GLY71059.1"/>
    </source>
</evidence>
<feature type="domain" description="Putative sensor" evidence="2">
    <location>
        <begin position="21"/>
        <end position="204"/>
    </location>
</feature>
<dbReference type="Pfam" id="PF13796">
    <property type="entry name" value="Sensor"/>
    <property type="match status" value="1"/>
</dbReference>
<feature type="transmembrane region" description="Helical" evidence="1">
    <location>
        <begin position="20"/>
        <end position="42"/>
    </location>
</feature>
<feature type="transmembrane region" description="Helical" evidence="1">
    <location>
        <begin position="111"/>
        <end position="144"/>
    </location>
</feature>
<dbReference type="InterPro" id="IPR025828">
    <property type="entry name" value="Put_sensor_dom"/>
</dbReference>
<keyword evidence="1" id="KW-0812">Transmembrane</keyword>
<evidence type="ECO:0000313" key="4">
    <source>
        <dbReference type="Proteomes" id="UP001165136"/>
    </source>
</evidence>
<evidence type="ECO:0000259" key="2">
    <source>
        <dbReference type="Pfam" id="PF13796"/>
    </source>
</evidence>
<comment type="caution">
    <text evidence="3">The sequence shown here is derived from an EMBL/GenBank/DDBJ whole genome shotgun (WGS) entry which is preliminary data.</text>
</comment>